<feature type="transmembrane region" description="Helical" evidence="1">
    <location>
        <begin position="43"/>
        <end position="64"/>
    </location>
</feature>
<evidence type="ECO:0008006" key="4">
    <source>
        <dbReference type="Google" id="ProtNLM"/>
    </source>
</evidence>
<proteinExistence type="predicted"/>
<feature type="transmembrane region" description="Helical" evidence="1">
    <location>
        <begin position="109"/>
        <end position="129"/>
    </location>
</feature>
<sequence>MIQDNLFNYKHFVFLKLAVALALISGIAYLIHTPAITANGGTWLGYTLGTVGALLIVWLMWLGVRKRQYSNETGNLRAWVSAHIYLGLALTVVATLHTGFQIGWNVHSLAYVLMMATIASGGWGLTLYVQGPKAMSDVLNRQSPEELASLVEQLDREAAKASKQADQAVQTLVAASAGQGVFNQRTDAWRGHVSACLTDNCVNQLQQALQANPELADLYRNQVQRLRALKQLRRYYHLRFWMDLWLSVHVPLSFGLLAALLAHVLSVFIYW</sequence>
<feature type="transmembrane region" description="Helical" evidence="1">
    <location>
        <begin position="244"/>
        <end position="270"/>
    </location>
</feature>
<comment type="caution">
    <text evidence="2">The sequence shown here is derived from an EMBL/GenBank/DDBJ whole genome shotgun (WGS) entry which is preliminary data.</text>
</comment>
<feature type="transmembrane region" description="Helical" evidence="1">
    <location>
        <begin position="76"/>
        <end position="97"/>
    </location>
</feature>
<keyword evidence="3" id="KW-1185">Reference proteome</keyword>
<keyword evidence="1" id="KW-1133">Transmembrane helix</keyword>
<dbReference type="Proteomes" id="UP001204142">
    <property type="component" value="Unassembled WGS sequence"/>
</dbReference>
<gene>
    <name evidence="2" type="ORF">NQT62_07480</name>
</gene>
<reference evidence="2 3" key="1">
    <citation type="submission" date="2022-07" db="EMBL/GenBank/DDBJ databases">
        <authorList>
            <person name="Xamxidin M."/>
            <person name="Wu M."/>
        </authorList>
    </citation>
    <scope>NUCLEOTIDE SEQUENCE [LARGE SCALE GENOMIC DNA]</scope>
    <source>
        <strain evidence="2 3">NBRC 111650</strain>
    </source>
</reference>
<organism evidence="2 3">
    <name type="scientific">Limnobacter humi</name>
    <dbReference type="NCBI Taxonomy" id="1778671"/>
    <lineage>
        <taxon>Bacteria</taxon>
        <taxon>Pseudomonadati</taxon>
        <taxon>Pseudomonadota</taxon>
        <taxon>Betaproteobacteria</taxon>
        <taxon>Burkholderiales</taxon>
        <taxon>Burkholderiaceae</taxon>
        <taxon>Limnobacter</taxon>
    </lineage>
</organism>
<keyword evidence="1" id="KW-0812">Transmembrane</keyword>
<feature type="transmembrane region" description="Helical" evidence="1">
    <location>
        <begin position="12"/>
        <end position="31"/>
    </location>
</feature>
<dbReference type="EMBL" id="JANIGO010000002">
    <property type="protein sequence ID" value="MCQ8896275.1"/>
    <property type="molecule type" value="Genomic_DNA"/>
</dbReference>
<evidence type="ECO:0000256" key="1">
    <source>
        <dbReference type="SAM" id="Phobius"/>
    </source>
</evidence>
<keyword evidence="1" id="KW-0472">Membrane</keyword>
<evidence type="ECO:0000313" key="2">
    <source>
        <dbReference type="EMBL" id="MCQ8896275.1"/>
    </source>
</evidence>
<protein>
    <recommendedName>
        <fullName evidence="4">Ferric reductase like transmembrane component</fullName>
    </recommendedName>
</protein>
<dbReference type="RefSeq" id="WP_256764048.1">
    <property type="nucleotide sequence ID" value="NZ_JANIGO010000002.1"/>
</dbReference>
<accession>A0ABT1WFH6</accession>
<name>A0ABT1WFH6_9BURK</name>
<evidence type="ECO:0000313" key="3">
    <source>
        <dbReference type="Proteomes" id="UP001204142"/>
    </source>
</evidence>